<feature type="compositionally biased region" description="Basic and acidic residues" evidence="1">
    <location>
        <begin position="72"/>
        <end position="84"/>
    </location>
</feature>
<evidence type="ECO:0000256" key="2">
    <source>
        <dbReference type="SAM" id="SignalP"/>
    </source>
</evidence>
<name>A0ABP9L7C1_9GAMM</name>
<feature type="signal peptide" evidence="2">
    <location>
        <begin position="1"/>
        <end position="26"/>
    </location>
</feature>
<feature type="region of interest" description="Disordered" evidence="1">
    <location>
        <begin position="23"/>
        <end position="117"/>
    </location>
</feature>
<evidence type="ECO:0000313" key="4">
    <source>
        <dbReference type="Proteomes" id="UP001501083"/>
    </source>
</evidence>
<feature type="compositionally biased region" description="Basic and acidic residues" evidence="1">
    <location>
        <begin position="33"/>
        <end position="62"/>
    </location>
</feature>
<accession>A0ABP9L7C1</accession>
<feature type="chain" id="PRO_5046338454" description="PepSY domain-containing protein" evidence="2">
    <location>
        <begin position="27"/>
        <end position="117"/>
    </location>
</feature>
<evidence type="ECO:0008006" key="5">
    <source>
        <dbReference type="Google" id="ProtNLM"/>
    </source>
</evidence>
<keyword evidence="2" id="KW-0732">Signal</keyword>
<dbReference type="Proteomes" id="UP001501083">
    <property type="component" value="Unassembled WGS sequence"/>
</dbReference>
<evidence type="ECO:0000313" key="3">
    <source>
        <dbReference type="EMBL" id="GAA5070178.1"/>
    </source>
</evidence>
<dbReference type="RefSeq" id="WP_158982704.1">
    <property type="nucleotide sequence ID" value="NZ_BAABKY010000001.1"/>
</dbReference>
<gene>
    <name evidence="3" type="ORF">GCM10025759_07930</name>
</gene>
<reference evidence="4" key="1">
    <citation type="journal article" date="2019" name="Int. J. Syst. Evol. Microbiol.">
        <title>The Global Catalogue of Microorganisms (GCM) 10K type strain sequencing project: providing services to taxonomists for standard genome sequencing and annotation.</title>
        <authorList>
            <consortium name="The Broad Institute Genomics Platform"/>
            <consortium name="The Broad Institute Genome Sequencing Center for Infectious Disease"/>
            <person name="Wu L."/>
            <person name="Ma J."/>
        </authorList>
    </citation>
    <scope>NUCLEOTIDE SEQUENCE [LARGE SCALE GENOMIC DNA]</scope>
    <source>
        <strain evidence="4">JCM 19212</strain>
    </source>
</reference>
<dbReference type="EMBL" id="BAABKY010000001">
    <property type="protein sequence ID" value="GAA5070178.1"/>
    <property type="molecule type" value="Genomic_DNA"/>
</dbReference>
<proteinExistence type="predicted"/>
<feature type="compositionally biased region" description="Basic and acidic residues" evidence="1">
    <location>
        <begin position="103"/>
        <end position="117"/>
    </location>
</feature>
<evidence type="ECO:0000256" key="1">
    <source>
        <dbReference type="SAM" id="MobiDB-lite"/>
    </source>
</evidence>
<comment type="caution">
    <text evidence="3">The sequence shown here is derived from an EMBL/GenBank/DDBJ whole genome shotgun (WGS) entry which is preliminary data.</text>
</comment>
<sequence>MKKPLSRTALMILLAAVSATVGTAWAQQGRGQGQDRGDDRGHDRGEDRRGLSDSVRRVERRTGGQVLSAERVPYDGRDVNRVKVVDSSGRVRIYMDDPQSQSRGRDPQDDPTRRNDD</sequence>
<keyword evidence="4" id="KW-1185">Reference proteome</keyword>
<protein>
    <recommendedName>
        <fullName evidence="5">PepSY domain-containing protein</fullName>
    </recommendedName>
</protein>
<organism evidence="3 4">
    <name type="scientific">Lysobacter panacisoli</name>
    <dbReference type="NCBI Taxonomy" id="1255263"/>
    <lineage>
        <taxon>Bacteria</taxon>
        <taxon>Pseudomonadati</taxon>
        <taxon>Pseudomonadota</taxon>
        <taxon>Gammaproteobacteria</taxon>
        <taxon>Lysobacterales</taxon>
        <taxon>Lysobacteraceae</taxon>
        <taxon>Lysobacter</taxon>
    </lineage>
</organism>